<sequence>MFFQEATCDADNWTDVNKKYRDRRSFHGFLDLLETSGMEKYASNEMDIGCPSSDVVVTNKCYDGSMSLIKLLRRIRSESGDHFRREQQEQRFIAKSFSEHLEQLRKFGEVAFSSNAVNDDDGDRHKCPII</sequence>
<gene>
    <name evidence="1" type="ORF">MKW98_001989</name>
</gene>
<proteinExistence type="predicted"/>
<feature type="non-terminal residue" evidence="1">
    <location>
        <position position="1"/>
    </location>
</feature>
<keyword evidence="2" id="KW-1185">Reference proteome</keyword>
<reference evidence="1" key="1">
    <citation type="submission" date="2022-04" db="EMBL/GenBank/DDBJ databases">
        <title>A functionally conserved STORR gene fusion in Papaver species that diverged 16.8 million years ago.</title>
        <authorList>
            <person name="Catania T."/>
        </authorList>
    </citation>
    <scope>NUCLEOTIDE SEQUENCE</scope>
    <source>
        <strain evidence="1">S-188037</strain>
    </source>
</reference>
<dbReference type="AlphaFoldDB" id="A0AAD4SML7"/>
<organism evidence="1 2">
    <name type="scientific">Papaver atlanticum</name>
    <dbReference type="NCBI Taxonomy" id="357466"/>
    <lineage>
        <taxon>Eukaryota</taxon>
        <taxon>Viridiplantae</taxon>
        <taxon>Streptophyta</taxon>
        <taxon>Embryophyta</taxon>
        <taxon>Tracheophyta</taxon>
        <taxon>Spermatophyta</taxon>
        <taxon>Magnoliopsida</taxon>
        <taxon>Ranunculales</taxon>
        <taxon>Papaveraceae</taxon>
        <taxon>Papaveroideae</taxon>
        <taxon>Papaver</taxon>
    </lineage>
</organism>
<name>A0AAD4SML7_9MAGN</name>
<accession>A0AAD4SML7</accession>
<evidence type="ECO:0000313" key="2">
    <source>
        <dbReference type="Proteomes" id="UP001202328"/>
    </source>
</evidence>
<dbReference type="EMBL" id="JAJJMB010009231">
    <property type="protein sequence ID" value="KAI3914753.1"/>
    <property type="molecule type" value="Genomic_DNA"/>
</dbReference>
<dbReference type="Proteomes" id="UP001202328">
    <property type="component" value="Unassembled WGS sequence"/>
</dbReference>
<protein>
    <submittedName>
        <fullName evidence="1">Uncharacterized protein</fullName>
    </submittedName>
</protein>
<comment type="caution">
    <text evidence="1">The sequence shown here is derived from an EMBL/GenBank/DDBJ whole genome shotgun (WGS) entry which is preliminary data.</text>
</comment>
<evidence type="ECO:0000313" key="1">
    <source>
        <dbReference type="EMBL" id="KAI3914753.1"/>
    </source>
</evidence>